<organism evidence="1 2">
    <name type="scientific">Araneus ventricosus</name>
    <name type="common">Orbweaver spider</name>
    <name type="synonym">Epeira ventricosa</name>
    <dbReference type="NCBI Taxonomy" id="182803"/>
    <lineage>
        <taxon>Eukaryota</taxon>
        <taxon>Metazoa</taxon>
        <taxon>Ecdysozoa</taxon>
        <taxon>Arthropoda</taxon>
        <taxon>Chelicerata</taxon>
        <taxon>Arachnida</taxon>
        <taxon>Araneae</taxon>
        <taxon>Araneomorphae</taxon>
        <taxon>Entelegynae</taxon>
        <taxon>Araneoidea</taxon>
        <taxon>Araneidae</taxon>
        <taxon>Araneus</taxon>
    </lineage>
</organism>
<evidence type="ECO:0000313" key="2">
    <source>
        <dbReference type="Proteomes" id="UP000499080"/>
    </source>
</evidence>
<evidence type="ECO:0000313" key="1">
    <source>
        <dbReference type="EMBL" id="GBN27474.1"/>
    </source>
</evidence>
<dbReference type="Proteomes" id="UP000499080">
    <property type="component" value="Unassembled WGS sequence"/>
</dbReference>
<protein>
    <submittedName>
        <fullName evidence="1">Uncharacterized protein</fullName>
    </submittedName>
</protein>
<dbReference type="EMBL" id="BGPR01007516">
    <property type="protein sequence ID" value="GBN27474.1"/>
    <property type="molecule type" value="Genomic_DNA"/>
</dbReference>
<accession>A0A4Y2MM63</accession>
<dbReference type="AlphaFoldDB" id="A0A4Y2MM63"/>
<comment type="caution">
    <text evidence="1">The sequence shown here is derived from an EMBL/GenBank/DDBJ whole genome shotgun (WGS) entry which is preliminary data.</text>
</comment>
<reference evidence="1 2" key="1">
    <citation type="journal article" date="2019" name="Sci. Rep.">
        <title>Orb-weaving spider Araneus ventricosus genome elucidates the spidroin gene catalogue.</title>
        <authorList>
            <person name="Kono N."/>
            <person name="Nakamura H."/>
            <person name="Ohtoshi R."/>
            <person name="Moran D.A.P."/>
            <person name="Shinohara A."/>
            <person name="Yoshida Y."/>
            <person name="Fujiwara M."/>
            <person name="Mori M."/>
            <person name="Tomita M."/>
            <person name="Arakawa K."/>
        </authorList>
    </citation>
    <scope>NUCLEOTIDE SEQUENCE [LARGE SCALE GENOMIC DNA]</scope>
</reference>
<name>A0A4Y2MM63_ARAVE</name>
<sequence>MTLADCMIVWRRDVICLPRSMMSFMITWRHDAIHDCSRHDAIQITWQGMSFIAWRHDAIMITWRHESSAIVRARRRPRLAIVNETIPDAAFNCLINLQLSILIDLFERGNRAFGKISLWKITEIKKFVL</sequence>
<keyword evidence="2" id="KW-1185">Reference proteome</keyword>
<gene>
    <name evidence="1" type="ORF">AVEN_226454_1</name>
</gene>
<proteinExistence type="predicted"/>